<dbReference type="RefSeq" id="WP_290264979.1">
    <property type="nucleotide sequence ID" value="NZ_JAUFQQ010000003.1"/>
</dbReference>
<dbReference type="Pfam" id="PF05569">
    <property type="entry name" value="Peptidase_M56"/>
    <property type="match status" value="1"/>
</dbReference>
<feature type="compositionally biased region" description="Pro residues" evidence="1">
    <location>
        <begin position="426"/>
        <end position="441"/>
    </location>
</feature>
<organism evidence="4 5">
    <name type="scientific">Flavobacterium branchiarum</name>
    <dbReference type="NCBI Taxonomy" id="1114870"/>
    <lineage>
        <taxon>Bacteria</taxon>
        <taxon>Pseudomonadati</taxon>
        <taxon>Bacteroidota</taxon>
        <taxon>Flavobacteriia</taxon>
        <taxon>Flavobacteriales</taxon>
        <taxon>Flavobacteriaceae</taxon>
        <taxon>Flavobacterium</taxon>
    </lineage>
</organism>
<sequence length="568" mass="66075">MEAIFIYIFKTSGLITLFYVAYYFLLRKETFFTSNRWFLLSGLITSIVLPFVVYTKIIWIASTTPTNFTTPINVIQTIPVAQNWIDTHLNLCLVIVYVSIITLLLIKFAFDFYSLKKVIQGQNIQNQSDFKFVDVSENIAPFSFFNYIVYNSSLYNSTELENILEHEKIHSEQNHTTDVLIARIFCIVFWFNPIVWLYKKAILQNLEFIADAEALKKIADKKAYQYTLLKITTHENCVAITNHFYQSLIKKRIVMLNKNQSKKKNYWKYAFILPLLGIFMFLFQIKVVAQEKEPTEDAIANLNTDPENVYVYKVKKSTTNKELDEIAKKLKEQHDVIIAFSKVQRNSNQELTGIKVDIKKKNGKSQIMQINGNEVIKPFGVVVTKNNDGTETVNLHTGEKNYQPVAMGGNQKGNKNYDTDDNYLVPPTPPTPPNAPDFPSGPMPVANVDVSKMPKPPVHPFDINDTKAMKKFNKQMEEFNKKMEDFQPDMSGYEKEVEAVMAKREAIFEKEMAKYDIAMKEFDLEMKDFDREMKKFNVDMEKFNKEMQQHDKEMKQLDKEMQNFNKSK</sequence>
<dbReference type="Proteomes" id="UP001589589">
    <property type="component" value="Unassembled WGS sequence"/>
</dbReference>
<dbReference type="PANTHER" id="PTHR34978">
    <property type="entry name" value="POSSIBLE SENSOR-TRANSDUCER PROTEIN BLAR"/>
    <property type="match status" value="1"/>
</dbReference>
<keyword evidence="5" id="KW-1185">Reference proteome</keyword>
<evidence type="ECO:0000256" key="1">
    <source>
        <dbReference type="SAM" id="MobiDB-lite"/>
    </source>
</evidence>
<evidence type="ECO:0000256" key="2">
    <source>
        <dbReference type="SAM" id="Phobius"/>
    </source>
</evidence>
<feature type="transmembrane region" description="Helical" evidence="2">
    <location>
        <begin position="6"/>
        <end position="25"/>
    </location>
</feature>
<keyword evidence="2" id="KW-0472">Membrane</keyword>
<dbReference type="CDD" id="cd07341">
    <property type="entry name" value="M56_BlaR1_MecR1_like"/>
    <property type="match status" value="1"/>
</dbReference>
<evidence type="ECO:0000313" key="4">
    <source>
        <dbReference type="EMBL" id="MFB9062461.1"/>
    </source>
</evidence>
<feature type="region of interest" description="Disordered" evidence="1">
    <location>
        <begin position="547"/>
        <end position="568"/>
    </location>
</feature>
<protein>
    <submittedName>
        <fullName evidence="4">M56 family metallopeptidase</fullName>
    </submittedName>
</protein>
<gene>
    <name evidence="4" type="ORF">ACFFUQ_00400</name>
</gene>
<dbReference type="PANTHER" id="PTHR34978:SF3">
    <property type="entry name" value="SLR0241 PROTEIN"/>
    <property type="match status" value="1"/>
</dbReference>
<comment type="caution">
    <text evidence="4">The sequence shown here is derived from an EMBL/GenBank/DDBJ whole genome shotgun (WGS) entry which is preliminary data.</text>
</comment>
<proteinExistence type="predicted"/>
<evidence type="ECO:0000313" key="5">
    <source>
        <dbReference type="Proteomes" id="UP001589589"/>
    </source>
</evidence>
<dbReference type="InterPro" id="IPR008756">
    <property type="entry name" value="Peptidase_M56"/>
</dbReference>
<keyword evidence="2" id="KW-1133">Transmembrane helix</keyword>
<reference evidence="4 5" key="1">
    <citation type="submission" date="2024-09" db="EMBL/GenBank/DDBJ databases">
        <authorList>
            <person name="Sun Q."/>
            <person name="Mori K."/>
        </authorList>
    </citation>
    <scope>NUCLEOTIDE SEQUENCE [LARGE SCALE GENOMIC DNA]</scope>
    <source>
        <strain evidence="4 5">CECT 7908</strain>
    </source>
</reference>
<keyword evidence="2" id="KW-0812">Transmembrane</keyword>
<feature type="transmembrane region" description="Helical" evidence="2">
    <location>
        <begin position="266"/>
        <end position="285"/>
    </location>
</feature>
<feature type="region of interest" description="Disordered" evidence="1">
    <location>
        <begin position="401"/>
        <end position="441"/>
    </location>
</feature>
<feature type="compositionally biased region" description="Basic and acidic residues" evidence="1">
    <location>
        <begin position="547"/>
        <end position="561"/>
    </location>
</feature>
<evidence type="ECO:0000259" key="3">
    <source>
        <dbReference type="Pfam" id="PF05569"/>
    </source>
</evidence>
<dbReference type="EMBL" id="JBHMEX010000001">
    <property type="protein sequence ID" value="MFB9062461.1"/>
    <property type="molecule type" value="Genomic_DNA"/>
</dbReference>
<feature type="domain" description="Peptidase M56" evidence="3">
    <location>
        <begin position="154"/>
        <end position="256"/>
    </location>
</feature>
<accession>A0ABV5FFY1</accession>
<feature type="transmembrane region" description="Helical" evidence="2">
    <location>
        <begin position="88"/>
        <end position="110"/>
    </location>
</feature>
<feature type="transmembrane region" description="Helical" evidence="2">
    <location>
        <begin position="37"/>
        <end position="61"/>
    </location>
</feature>
<name>A0ABV5FFY1_9FLAO</name>
<dbReference type="InterPro" id="IPR052173">
    <property type="entry name" value="Beta-lactam_resp_regulator"/>
</dbReference>